<dbReference type="EMBL" id="HBGR01008026">
    <property type="protein sequence ID" value="CAD9381787.1"/>
    <property type="molecule type" value="Transcribed_RNA"/>
</dbReference>
<dbReference type="GO" id="GO:0009658">
    <property type="term" value="P:chloroplast organization"/>
    <property type="evidence" value="ECO:0007669"/>
    <property type="project" value="TreeGrafter"/>
</dbReference>
<dbReference type="PANTHER" id="PTHR36771:SF2">
    <property type="entry name" value="POTASSIUM TRANSPORTER"/>
    <property type="match status" value="1"/>
</dbReference>
<gene>
    <name evidence="1" type="ORF">PPRO1471_LOCUS5347</name>
</gene>
<name>A0A7S2FAN8_9CHLO</name>
<reference evidence="1" key="1">
    <citation type="submission" date="2021-01" db="EMBL/GenBank/DDBJ databases">
        <authorList>
            <person name="Corre E."/>
            <person name="Pelletier E."/>
            <person name="Niang G."/>
            <person name="Scheremetjew M."/>
            <person name="Finn R."/>
            <person name="Kale V."/>
            <person name="Holt S."/>
            <person name="Cochrane G."/>
            <person name="Meng A."/>
            <person name="Brown T."/>
            <person name="Cohen L."/>
        </authorList>
    </citation>
    <scope>NUCLEOTIDE SEQUENCE</scope>
    <source>
        <strain evidence="1">RCC733</strain>
    </source>
</reference>
<accession>A0A7S2FAN8</accession>
<dbReference type="AlphaFoldDB" id="A0A7S2FAN8"/>
<protein>
    <submittedName>
        <fullName evidence="1">Uncharacterized protein</fullName>
    </submittedName>
</protein>
<organism evidence="1">
    <name type="scientific">Pycnococcus provasolii</name>
    <dbReference type="NCBI Taxonomy" id="41880"/>
    <lineage>
        <taxon>Eukaryota</taxon>
        <taxon>Viridiplantae</taxon>
        <taxon>Chlorophyta</taxon>
        <taxon>Pseudoscourfieldiophyceae</taxon>
        <taxon>Pseudoscourfieldiales</taxon>
        <taxon>Pycnococcaceae</taxon>
        <taxon>Pycnococcus</taxon>
    </lineage>
</organism>
<dbReference type="GO" id="GO:0045893">
    <property type="term" value="P:positive regulation of DNA-templated transcription"/>
    <property type="evidence" value="ECO:0007669"/>
    <property type="project" value="TreeGrafter"/>
</dbReference>
<proteinExistence type="predicted"/>
<sequence>MISSFSGSSSSSLSSVRLGSVRSNSLRGAVPHCCSPLGGTSRKRGVLVQASYESKSDAYARIRAQREKTRKQRERGEFFEKFGGVGSALNGVIGALDFQEDIAEDRDLIKSLRNLGKGEKMSREQYGALRRKVGGTKSGFFGETVESSGRYLESGWLAGTRSFDEDDDDTDNGFKSAPIILGGSATLLAAVGAVLYSLP</sequence>
<evidence type="ECO:0000313" key="1">
    <source>
        <dbReference type="EMBL" id="CAD9381787.1"/>
    </source>
</evidence>
<dbReference type="PANTHER" id="PTHR36771">
    <property type="entry name" value="POTASSIUM TRANSPORTER"/>
    <property type="match status" value="1"/>
</dbReference>